<feature type="binding site" evidence="8">
    <location>
        <position position="305"/>
    </location>
    <ligand>
        <name>substrate</name>
    </ligand>
</feature>
<dbReference type="PRINTS" id="PR00992">
    <property type="entry name" value="ALARACEMASE"/>
</dbReference>
<comment type="caution">
    <text evidence="10">The sequence shown here is derived from an EMBL/GenBank/DDBJ whole genome shotgun (WGS) entry which is preliminary data.</text>
</comment>
<accession>A0A7Y0GAC7</accession>
<dbReference type="InterPro" id="IPR011079">
    <property type="entry name" value="Ala_racemase_C"/>
</dbReference>
<evidence type="ECO:0000313" key="11">
    <source>
        <dbReference type="Proteomes" id="UP000583556"/>
    </source>
</evidence>
<dbReference type="InterPro" id="IPR009006">
    <property type="entry name" value="Ala_racemase/Decarboxylase_C"/>
</dbReference>
<dbReference type="InterPro" id="IPR020622">
    <property type="entry name" value="Ala_racemase_pyridoxalP-BS"/>
</dbReference>
<keyword evidence="5 7" id="KW-0663">Pyridoxal phosphate</keyword>
<evidence type="ECO:0000259" key="9">
    <source>
        <dbReference type="SMART" id="SM01005"/>
    </source>
</evidence>
<reference evidence="10 11" key="1">
    <citation type="submission" date="2020-04" db="EMBL/GenBank/DDBJ databases">
        <title>Novosphingobium sp. TW-4 isolated from soil.</title>
        <authorList>
            <person name="Dahal R.H."/>
            <person name="Chaudhary D.K."/>
        </authorList>
    </citation>
    <scope>NUCLEOTIDE SEQUENCE [LARGE SCALE GENOMIC DNA]</scope>
    <source>
        <strain evidence="10 11">TW-4</strain>
    </source>
</reference>
<dbReference type="Pfam" id="PF00842">
    <property type="entry name" value="Ala_racemase_C"/>
    <property type="match status" value="1"/>
</dbReference>
<comment type="cofactor">
    <cofactor evidence="2 7">
        <name>pyridoxal 5'-phosphate</name>
        <dbReference type="ChEBI" id="CHEBI:597326"/>
    </cofactor>
</comment>
<organism evidence="10 11">
    <name type="scientific">Novosphingobium olei</name>
    <dbReference type="NCBI Taxonomy" id="2728851"/>
    <lineage>
        <taxon>Bacteria</taxon>
        <taxon>Pseudomonadati</taxon>
        <taxon>Pseudomonadota</taxon>
        <taxon>Alphaproteobacteria</taxon>
        <taxon>Sphingomonadales</taxon>
        <taxon>Sphingomonadaceae</taxon>
        <taxon>Novosphingobium</taxon>
    </lineage>
</organism>
<dbReference type="SMART" id="SM01005">
    <property type="entry name" value="Ala_racemase_C"/>
    <property type="match status" value="1"/>
</dbReference>
<dbReference type="InterPro" id="IPR001608">
    <property type="entry name" value="Ala_racemase_N"/>
</dbReference>
<comment type="similarity">
    <text evidence="3">Belongs to the alanine racemase family.</text>
</comment>
<keyword evidence="11" id="KW-1185">Reference proteome</keyword>
<evidence type="ECO:0000256" key="1">
    <source>
        <dbReference type="ARBA" id="ARBA00000316"/>
    </source>
</evidence>
<dbReference type="GO" id="GO:0030170">
    <property type="term" value="F:pyridoxal phosphate binding"/>
    <property type="evidence" value="ECO:0007669"/>
    <property type="project" value="TreeGrafter"/>
</dbReference>
<evidence type="ECO:0000256" key="5">
    <source>
        <dbReference type="ARBA" id="ARBA00022898"/>
    </source>
</evidence>
<evidence type="ECO:0000256" key="6">
    <source>
        <dbReference type="ARBA" id="ARBA00023235"/>
    </source>
</evidence>
<dbReference type="InterPro" id="IPR000821">
    <property type="entry name" value="Ala_racemase"/>
</dbReference>
<dbReference type="Gene3D" id="2.40.37.10">
    <property type="entry name" value="Lyase, Ornithine Decarboxylase, Chain A, domain 1"/>
    <property type="match status" value="1"/>
</dbReference>
<dbReference type="InterPro" id="IPR029066">
    <property type="entry name" value="PLP-binding_barrel"/>
</dbReference>
<feature type="domain" description="Alanine racemase C-terminal" evidence="9">
    <location>
        <begin position="236"/>
        <end position="355"/>
    </location>
</feature>
<dbReference type="EMBL" id="JABBGM010000002">
    <property type="protein sequence ID" value="NML93487.1"/>
    <property type="molecule type" value="Genomic_DNA"/>
</dbReference>
<feature type="binding site" evidence="8">
    <location>
        <position position="141"/>
    </location>
    <ligand>
        <name>substrate</name>
    </ligand>
</feature>
<comment type="catalytic activity">
    <reaction evidence="1">
        <text>L-alanine = D-alanine</text>
        <dbReference type="Rhea" id="RHEA:20249"/>
        <dbReference type="ChEBI" id="CHEBI:57416"/>
        <dbReference type="ChEBI" id="CHEBI:57972"/>
        <dbReference type="EC" id="5.1.1.1"/>
    </reaction>
</comment>
<dbReference type="RefSeq" id="WP_169492703.1">
    <property type="nucleotide sequence ID" value="NZ_JABBGM010000002.1"/>
</dbReference>
<keyword evidence="6" id="KW-0413">Isomerase</keyword>
<dbReference type="AlphaFoldDB" id="A0A7Y0GAC7"/>
<evidence type="ECO:0000256" key="8">
    <source>
        <dbReference type="PIRSR" id="PIRSR600821-52"/>
    </source>
</evidence>
<dbReference type="PROSITE" id="PS00395">
    <property type="entry name" value="ALANINE_RACEMASE"/>
    <property type="match status" value="1"/>
</dbReference>
<dbReference type="Gene3D" id="3.20.20.10">
    <property type="entry name" value="Alanine racemase"/>
    <property type="match status" value="1"/>
</dbReference>
<dbReference type="GO" id="GO:0030632">
    <property type="term" value="P:D-alanine biosynthetic process"/>
    <property type="evidence" value="ECO:0007669"/>
    <property type="project" value="TreeGrafter"/>
</dbReference>
<sequence>METKLPDTCLSLPPASLRLRLDAGALADNWRTLDQMSGAARAGAAVKADAYGLGASRVVPVLAAAGCRDWFVAHWSEVPSLLAHVPAQSIAVLHGPITDEDVLFAQRSGVRPVLNSIAQAARWQAAGGGTCHVMVDTGINRLGIAMRELGHPVLAELDIDLVLSHLASADEDTDQNAAQLARFRQVRAGVKGRRYSLANSAGIALGADYHADLTRPGIALYGGIPRRDFAGTIRQTAYPEVALIQTRDLSAGDLVGYNATFIADRPIRAGTVSIGYADGYLRCWSSIGKFSFNGKTLPVIGRVSMDLVILDLSAVPECAEGDWLSAEYDLPTASAATGLSQYEMLTLLGRRFARL</sequence>
<gene>
    <name evidence="10" type="ORF">HHL27_07390</name>
</gene>
<evidence type="ECO:0000313" key="10">
    <source>
        <dbReference type="EMBL" id="NML93487.1"/>
    </source>
</evidence>
<dbReference type="PANTHER" id="PTHR30511:SF0">
    <property type="entry name" value="ALANINE RACEMASE, CATABOLIC-RELATED"/>
    <property type="match status" value="1"/>
</dbReference>
<dbReference type="Proteomes" id="UP000583556">
    <property type="component" value="Unassembled WGS sequence"/>
</dbReference>
<dbReference type="Pfam" id="PF01168">
    <property type="entry name" value="Ala_racemase_N"/>
    <property type="match status" value="1"/>
</dbReference>
<evidence type="ECO:0000256" key="3">
    <source>
        <dbReference type="ARBA" id="ARBA00007880"/>
    </source>
</evidence>
<feature type="modified residue" description="N6-(pyridoxal phosphate)lysine" evidence="7">
    <location>
        <position position="47"/>
    </location>
</feature>
<dbReference type="PANTHER" id="PTHR30511">
    <property type="entry name" value="ALANINE RACEMASE"/>
    <property type="match status" value="1"/>
</dbReference>
<evidence type="ECO:0000256" key="4">
    <source>
        <dbReference type="ARBA" id="ARBA00013089"/>
    </source>
</evidence>
<name>A0A7Y0GAC7_9SPHN</name>
<dbReference type="SUPFAM" id="SSF50621">
    <property type="entry name" value="Alanine racemase C-terminal domain-like"/>
    <property type="match status" value="1"/>
</dbReference>
<dbReference type="SUPFAM" id="SSF51419">
    <property type="entry name" value="PLP-binding barrel"/>
    <property type="match status" value="1"/>
</dbReference>
<proteinExistence type="inferred from homology"/>
<dbReference type="GO" id="GO:0005829">
    <property type="term" value="C:cytosol"/>
    <property type="evidence" value="ECO:0007669"/>
    <property type="project" value="TreeGrafter"/>
</dbReference>
<protein>
    <recommendedName>
        <fullName evidence="4">alanine racemase</fullName>
        <ecNumber evidence="4">5.1.1.1</ecNumber>
    </recommendedName>
</protein>
<dbReference type="EC" id="5.1.1.1" evidence="4"/>
<evidence type="ECO:0000256" key="2">
    <source>
        <dbReference type="ARBA" id="ARBA00001933"/>
    </source>
</evidence>
<dbReference type="GO" id="GO:0008784">
    <property type="term" value="F:alanine racemase activity"/>
    <property type="evidence" value="ECO:0007669"/>
    <property type="project" value="UniProtKB-EC"/>
</dbReference>
<evidence type="ECO:0000256" key="7">
    <source>
        <dbReference type="PIRSR" id="PIRSR600821-50"/>
    </source>
</evidence>